<dbReference type="EMBL" id="VSWD01000014">
    <property type="protein sequence ID" value="KAK3082728.1"/>
    <property type="molecule type" value="Genomic_DNA"/>
</dbReference>
<protein>
    <submittedName>
        <fullName evidence="1">Uncharacterized protein</fullName>
    </submittedName>
</protein>
<sequence>MPLTIVNIFRASGIYPVDNQAISDDDLRPGFTFTTSSGLGLLAEAASSLEEETPCLSGDTSARKQYEVSEHISEVLIFPSAPVKAKQPRLLDSLPNNLTSKECIREVARDLNKVKQFAEKEKRAKDR</sequence>
<keyword evidence="2" id="KW-1185">Reference proteome</keyword>
<reference evidence="1" key="1">
    <citation type="submission" date="2019-08" db="EMBL/GenBank/DDBJ databases">
        <title>The improved chromosome-level genome for the pearl oyster Pinctada fucata martensii using PacBio sequencing and Hi-C.</title>
        <authorList>
            <person name="Zheng Z."/>
        </authorList>
    </citation>
    <scope>NUCLEOTIDE SEQUENCE</scope>
    <source>
        <strain evidence="1">ZZ-2019</strain>
        <tissue evidence="1">Adductor muscle</tissue>
    </source>
</reference>
<organism evidence="1 2">
    <name type="scientific">Pinctada imbricata</name>
    <name type="common">Atlantic pearl-oyster</name>
    <name type="synonym">Pinctada martensii</name>
    <dbReference type="NCBI Taxonomy" id="66713"/>
    <lineage>
        <taxon>Eukaryota</taxon>
        <taxon>Metazoa</taxon>
        <taxon>Spiralia</taxon>
        <taxon>Lophotrochozoa</taxon>
        <taxon>Mollusca</taxon>
        <taxon>Bivalvia</taxon>
        <taxon>Autobranchia</taxon>
        <taxon>Pteriomorphia</taxon>
        <taxon>Pterioida</taxon>
        <taxon>Pterioidea</taxon>
        <taxon>Pteriidae</taxon>
        <taxon>Pinctada</taxon>
    </lineage>
</organism>
<evidence type="ECO:0000313" key="1">
    <source>
        <dbReference type="EMBL" id="KAK3082728.1"/>
    </source>
</evidence>
<accession>A0AA89BUG6</accession>
<evidence type="ECO:0000313" key="2">
    <source>
        <dbReference type="Proteomes" id="UP001186944"/>
    </source>
</evidence>
<comment type="caution">
    <text evidence="1">The sequence shown here is derived from an EMBL/GenBank/DDBJ whole genome shotgun (WGS) entry which is preliminary data.</text>
</comment>
<dbReference type="AlphaFoldDB" id="A0AA89BUG6"/>
<gene>
    <name evidence="1" type="ORF">FSP39_003605</name>
</gene>
<proteinExistence type="predicted"/>
<dbReference type="Proteomes" id="UP001186944">
    <property type="component" value="Unassembled WGS sequence"/>
</dbReference>
<name>A0AA89BUG6_PINIB</name>